<evidence type="ECO:0000313" key="3">
    <source>
        <dbReference type="EMBL" id="RAW58619.1"/>
    </source>
</evidence>
<keyword evidence="4" id="KW-1185">Reference proteome</keyword>
<feature type="compositionally biased region" description="Low complexity" evidence="1">
    <location>
        <begin position="37"/>
        <end position="61"/>
    </location>
</feature>
<dbReference type="InterPro" id="IPR047676">
    <property type="entry name" value="FxLYD_dom"/>
</dbReference>
<dbReference type="RefSeq" id="WP_112145869.1">
    <property type="nucleotide sequence ID" value="NZ_PRLC01000014.1"/>
</dbReference>
<accession>A0A329UAU3</accession>
<dbReference type="Proteomes" id="UP000250429">
    <property type="component" value="Unassembled WGS sequence"/>
</dbReference>
<dbReference type="PROSITE" id="PS51257">
    <property type="entry name" value="PROKAR_LIPOPROTEIN"/>
    <property type="match status" value="1"/>
</dbReference>
<organism evidence="3 4">
    <name type="scientific">Faecalibacterium hattorii</name>
    <dbReference type="NCBI Taxonomy" id="2935520"/>
    <lineage>
        <taxon>Bacteria</taxon>
        <taxon>Bacillati</taxon>
        <taxon>Bacillota</taxon>
        <taxon>Clostridia</taxon>
        <taxon>Eubacteriales</taxon>
        <taxon>Oscillospiraceae</taxon>
        <taxon>Faecalibacterium</taxon>
    </lineage>
</organism>
<dbReference type="NCBIfam" id="NF038353">
    <property type="entry name" value="FxLYD_dom"/>
    <property type="match status" value="1"/>
</dbReference>
<sequence length="278" mass="29843">MKRKFAALLLSAAMLCTLLTGCSDSSSPTPSNPNPPASSSSGSTSTPSDDNNNNSGNSNTTKPGDSDTDNATLPSVVPVITYNSVFSNYLGDNTYQNYFCFTATNPNMVNDFTDGSLTFTYKDSAGNSLGTLKLTLPPIPAGDTITFGTWKPTEGTAAASCTYTYEFSPKGVLVHDDKVLAKHSALVISDFTRTESSSGSVTYTGKITNTSSINMMAVNVDLYYIKDGKPYLADYTDTITNLAPGETKSFLFASNVVFEMEDYDSLQVIAYQNVIIRW</sequence>
<evidence type="ECO:0000256" key="1">
    <source>
        <dbReference type="SAM" id="MobiDB-lite"/>
    </source>
</evidence>
<keyword evidence="2" id="KW-0732">Signal</keyword>
<feature type="chain" id="PRO_5038508279" description="DUF5067 domain-containing protein" evidence="2">
    <location>
        <begin position="23"/>
        <end position="278"/>
    </location>
</feature>
<evidence type="ECO:0008006" key="5">
    <source>
        <dbReference type="Google" id="ProtNLM"/>
    </source>
</evidence>
<comment type="caution">
    <text evidence="3">The sequence shown here is derived from an EMBL/GenBank/DDBJ whole genome shotgun (WGS) entry which is preliminary data.</text>
</comment>
<dbReference type="EMBL" id="PRLC01000014">
    <property type="protein sequence ID" value="RAW58619.1"/>
    <property type="molecule type" value="Genomic_DNA"/>
</dbReference>
<dbReference type="AlphaFoldDB" id="A0A329UAU3"/>
<name>A0A329UAU3_9FIRM</name>
<proteinExistence type="predicted"/>
<evidence type="ECO:0000256" key="2">
    <source>
        <dbReference type="SAM" id="SignalP"/>
    </source>
</evidence>
<gene>
    <name evidence="3" type="ORF">C4N23_10340</name>
</gene>
<feature type="signal peptide" evidence="2">
    <location>
        <begin position="1"/>
        <end position="22"/>
    </location>
</feature>
<protein>
    <recommendedName>
        <fullName evidence="5">DUF5067 domain-containing protein</fullName>
    </recommendedName>
</protein>
<evidence type="ECO:0000313" key="4">
    <source>
        <dbReference type="Proteomes" id="UP000250429"/>
    </source>
</evidence>
<feature type="region of interest" description="Disordered" evidence="1">
    <location>
        <begin position="23"/>
        <end position="71"/>
    </location>
</feature>
<reference evidence="3 4" key="1">
    <citation type="submission" date="2018-02" db="EMBL/GenBank/DDBJ databases">
        <title>Complete genome sequencing of Faecalibacterium prausnitzii strains isolated from the human gut.</title>
        <authorList>
            <person name="Fitzgerald B.C."/>
            <person name="Shkoporov A.N."/>
            <person name="Ross P.R."/>
            <person name="Hill C."/>
        </authorList>
    </citation>
    <scope>NUCLEOTIDE SEQUENCE [LARGE SCALE GENOMIC DNA]</scope>
    <source>
        <strain evidence="3 4">APC922/41-1</strain>
    </source>
</reference>